<reference evidence="1" key="1">
    <citation type="submission" date="2023-07" db="EMBL/GenBank/DDBJ databases">
        <title>Black Yeasts Isolated from many extreme environments.</title>
        <authorList>
            <person name="Coleine C."/>
            <person name="Stajich J.E."/>
            <person name="Selbmann L."/>
        </authorList>
    </citation>
    <scope>NUCLEOTIDE SEQUENCE</scope>
    <source>
        <strain evidence="1">CCFEE 5714</strain>
    </source>
</reference>
<evidence type="ECO:0000313" key="1">
    <source>
        <dbReference type="EMBL" id="KAK3719676.1"/>
    </source>
</evidence>
<name>A0ACC3NPF5_9PEZI</name>
<protein>
    <submittedName>
        <fullName evidence="1">Uncharacterized protein</fullName>
    </submittedName>
</protein>
<sequence length="394" mass="44124">MRHVDGIGVNIALLNAQPRAEYHNPYEKRHGEFEGGFASRTIASRVGSAFLVQLEFAPEFDLLRSEGIIIIVPVGDSTEVLTYAENAQCFWIPAQKLRRQRKYSIDRYKVWQNGVSPHPTQEVPLRFPRPAGDGQSASADWMMKDEDFTANQGCISVYVARSSFNSQRGSVDGITDPPEAWRYLPDRGTPEVIHGHWVNPADASDYIFEFRNLGTDDDSNAPAWEADPAFGHDDEEIRTRIWLDSLDNSDAHSKWGDWEYVDGKGDAASNGSGLTHNRGYTKRRTANNHNKHHERNGPSRSNHKLHCSRAAAQKPSFGGCDNEDDEEELPTAGKLEVKEEPEEEMERRSTQPPDPPQDEAVNQGGVANADVHIEPPAAEIVDLIMETQLSQRSR</sequence>
<accession>A0ACC3NPF5</accession>
<organism evidence="1 2">
    <name type="scientific">Vermiconidia calcicola</name>
    <dbReference type="NCBI Taxonomy" id="1690605"/>
    <lineage>
        <taxon>Eukaryota</taxon>
        <taxon>Fungi</taxon>
        <taxon>Dikarya</taxon>
        <taxon>Ascomycota</taxon>
        <taxon>Pezizomycotina</taxon>
        <taxon>Dothideomycetes</taxon>
        <taxon>Dothideomycetidae</taxon>
        <taxon>Mycosphaerellales</taxon>
        <taxon>Extremaceae</taxon>
        <taxon>Vermiconidia</taxon>
    </lineage>
</organism>
<gene>
    <name evidence="1" type="ORF">LTR37_004213</name>
</gene>
<keyword evidence="2" id="KW-1185">Reference proteome</keyword>
<dbReference type="Proteomes" id="UP001281147">
    <property type="component" value="Unassembled WGS sequence"/>
</dbReference>
<comment type="caution">
    <text evidence="1">The sequence shown here is derived from an EMBL/GenBank/DDBJ whole genome shotgun (WGS) entry which is preliminary data.</text>
</comment>
<dbReference type="EMBL" id="JAUTXU010000025">
    <property type="protein sequence ID" value="KAK3719676.1"/>
    <property type="molecule type" value="Genomic_DNA"/>
</dbReference>
<proteinExistence type="predicted"/>
<evidence type="ECO:0000313" key="2">
    <source>
        <dbReference type="Proteomes" id="UP001281147"/>
    </source>
</evidence>